<sequence>MEMVERVARRIHTKLTGDPKAWDALTPGRKNAAMDLAREVFDEMKVPTPIMALNATGRTAEENWKLMLRAAELRGPEHQCPYNAGLVREVRIEWPCPACGADYGDNLVNCLDRKQPGRRLSEKEE</sequence>
<keyword evidence="2" id="KW-1185">Reference proteome</keyword>
<accession>A0A8G2F3C5</accession>
<organism evidence="1 2">
    <name type="scientific">Thalassobaculum litoreum DSM 18839</name>
    <dbReference type="NCBI Taxonomy" id="1123362"/>
    <lineage>
        <taxon>Bacteria</taxon>
        <taxon>Pseudomonadati</taxon>
        <taxon>Pseudomonadota</taxon>
        <taxon>Alphaproteobacteria</taxon>
        <taxon>Rhodospirillales</taxon>
        <taxon>Thalassobaculaceae</taxon>
        <taxon>Thalassobaculum</taxon>
    </lineage>
</organism>
<dbReference type="Proteomes" id="UP000198615">
    <property type="component" value="Unassembled WGS sequence"/>
</dbReference>
<evidence type="ECO:0000313" key="2">
    <source>
        <dbReference type="Proteomes" id="UP000198615"/>
    </source>
</evidence>
<evidence type="ECO:0000313" key="1">
    <source>
        <dbReference type="EMBL" id="SDF84423.1"/>
    </source>
</evidence>
<dbReference type="EMBL" id="FNBW01000007">
    <property type="protein sequence ID" value="SDF84423.1"/>
    <property type="molecule type" value="Genomic_DNA"/>
</dbReference>
<proteinExistence type="predicted"/>
<dbReference type="AlphaFoldDB" id="A0A8G2F3C5"/>
<reference evidence="1 2" key="1">
    <citation type="submission" date="2016-10" db="EMBL/GenBank/DDBJ databases">
        <authorList>
            <person name="Varghese N."/>
            <person name="Submissions S."/>
        </authorList>
    </citation>
    <scope>NUCLEOTIDE SEQUENCE [LARGE SCALE GENOMIC DNA]</scope>
    <source>
        <strain evidence="1 2">DSM 18839</strain>
    </source>
</reference>
<name>A0A8G2F3C5_9PROT</name>
<protein>
    <submittedName>
        <fullName evidence="1">Uncharacterized protein</fullName>
    </submittedName>
</protein>
<comment type="caution">
    <text evidence="1">The sequence shown here is derived from an EMBL/GenBank/DDBJ whole genome shotgun (WGS) entry which is preliminary data.</text>
</comment>
<dbReference type="OrthoDB" id="470139at2"/>
<gene>
    <name evidence="1" type="ORF">SAMN05660686_02510</name>
</gene>
<dbReference type="RefSeq" id="WP_093150751.1">
    <property type="nucleotide sequence ID" value="NZ_FNBW01000007.1"/>
</dbReference>